<dbReference type="STRING" id="1458461.BN1012_Phect134"/>
<evidence type="ECO:0000313" key="2">
    <source>
        <dbReference type="EMBL" id="CDO58348.1"/>
    </source>
</evidence>
<dbReference type="SUPFAM" id="SSF53955">
    <property type="entry name" value="Lysozyme-like"/>
    <property type="match status" value="1"/>
</dbReference>
<evidence type="ECO:0000256" key="1">
    <source>
        <dbReference type="SAM" id="MobiDB-lite"/>
    </source>
</evidence>
<reference evidence="2 3" key="1">
    <citation type="journal article" date="2014" name="Front. Genet.">
        <title>Genome and metabolic network of "Candidatus Phaeomarinobacter ectocarpi" Ec32, a new candidate genus of Alphaproteobacteria frequently associated with brown algae.</title>
        <authorList>
            <person name="Dittami S.M."/>
            <person name="Barbeyron T."/>
            <person name="Boyen C."/>
            <person name="Cambefort J."/>
            <person name="Collet G."/>
            <person name="Delage L."/>
            <person name="Gobet A."/>
            <person name="Groisillier A."/>
            <person name="Leblanc C."/>
            <person name="Michel G."/>
            <person name="Scornet D."/>
            <person name="Siegel A."/>
            <person name="Tapia J.E."/>
            <person name="Tonon T."/>
        </authorList>
    </citation>
    <scope>NUCLEOTIDE SEQUENCE [LARGE SCALE GENOMIC DNA]</scope>
    <source>
        <strain evidence="2 3">Ec32</strain>
    </source>
</reference>
<protein>
    <submittedName>
        <fullName evidence="2">Soluble lytic murein transglycosylase and related regulatory proteins (Some contain LysM/invasin domains)</fullName>
    </submittedName>
</protein>
<feature type="region of interest" description="Disordered" evidence="1">
    <location>
        <begin position="250"/>
        <end position="272"/>
    </location>
</feature>
<proteinExistence type="predicted"/>
<name>X5M613_9HYPH</name>
<dbReference type="HOGENOM" id="CLU_062432_1_0_5"/>
<feature type="compositionally biased region" description="Low complexity" evidence="1">
    <location>
        <begin position="260"/>
        <end position="272"/>
    </location>
</feature>
<dbReference type="InterPro" id="IPR023346">
    <property type="entry name" value="Lysozyme-like_dom_sf"/>
</dbReference>
<dbReference type="KEGG" id="pect:BN1012_Phect134"/>
<accession>X5M613</accession>
<evidence type="ECO:0000313" key="3">
    <source>
        <dbReference type="Proteomes" id="UP000032160"/>
    </source>
</evidence>
<keyword evidence="3" id="KW-1185">Reference proteome</keyword>
<sequence>MTAVANFQASGSTTNVVAAVKTAAASTGADFDYLLQTAVRESSLNPAAKATTSSASGLFQFIEQTWLGVVKRHGADFGLEDHAAAIDTTSRGRHKVTDSDAREAILALRHDPEVSALMAGALTKESQQALENGIGREATSGELYTAHFLGAGGAIKLINAAESDPRANASALFPGAAKANKSIFYNKDGSAKTVSQVYDRLTRETDIGGKAKAAIAALKDAPQQVASVAPNPAGAHQAIPLVVSTQSVRHSGPSPLTMQLSGSPLPGSSPVPTSRPALVLTPAVMDVLASLDPLPSLNGDKSADERRDADNDDYKIPARAVGTSYADVLRGTLA</sequence>
<feature type="compositionally biased region" description="Basic and acidic residues" evidence="1">
    <location>
        <begin position="301"/>
        <end position="315"/>
    </location>
</feature>
<dbReference type="RefSeq" id="WP_171815938.1">
    <property type="nucleotide sequence ID" value="NZ_HG966617.1"/>
</dbReference>
<dbReference type="Proteomes" id="UP000032160">
    <property type="component" value="Chromosome I"/>
</dbReference>
<dbReference type="Gene3D" id="1.10.530.10">
    <property type="match status" value="1"/>
</dbReference>
<dbReference type="EMBL" id="HG966617">
    <property type="protein sequence ID" value="CDO58348.1"/>
    <property type="molecule type" value="Genomic_DNA"/>
</dbReference>
<organism evidence="2 3">
    <name type="scientific">Candidatus Phaeomarinibacter ectocarpi</name>
    <dbReference type="NCBI Taxonomy" id="1458461"/>
    <lineage>
        <taxon>Bacteria</taxon>
        <taxon>Pseudomonadati</taxon>
        <taxon>Pseudomonadota</taxon>
        <taxon>Alphaproteobacteria</taxon>
        <taxon>Hyphomicrobiales</taxon>
        <taxon>Parvibaculaceae</taxon>
        <taxon>Candidatus Phaeomarinibacter</taxon>
    </lineage>
</organism>
<dbReference type="AlphaFoldDB" id="X5M613"/>
<feature type="region of interest" description="Disordered" evidence="1">
    <location>
        <begin position="292"/>
        <end position="315"/>
    </location>
</feature>
<feature type="compositionally biased region" description="Polar residues" evidence="1">
    <location>
        <begin position="250"/>
        <end position="259"/>
    </location>
</feature>
<gene>
    <name evidence="2" type="ORF">BN1012_Phect134</name>
</gene>